<dbReference type="Proteomes" id="UP000177625">
    <property type="component" value="Unassembled WGS sequence"/>
</dbReference>
<organism evidence="1 2">
    <name type="scientific">Rhynchosporium secalis</name>
    <name type="common">Barley scald fungus</name>
    <dbReference type="NCBI Taxonomy" id="38038"/>
    <lineage>
        <taxon>Eukaryota</taxon>
        <taxon>Fungi</taxon>
        <taxon>Dikarya</taxon>
        <taxon>Ascomycota</taxon>
        <taxon>Pezizomycotina</taxon>
        <taxon>Leotiomycetes</taxon>
        <taxon>Helotiales</taxon>
        <taxon>Ploettnerulaceae</taxon>
        <taxon>Rhynchosporium</taxon>
    </lineage>
</organism>
<accession>A0A1E1MGQ2</accession>
<dbReference type="EMBL" id="FJVC01000327">
    <property type="protein sequence ID" value="CZT48227.1"/>
    <property type="molecule type" value="Genomic_DNA"/>
</dbReference>
<sequence length="522" mass="58113">MAATNGRSNKRSINLALVCGDGLPVSGLLTTFRNVIDMITQTPSCPPLVNSPIATDLGYSWRPDKAAFFPHGPKETFYPSWLSVTAATPVSYKDYGEELLRIRREVALPDLLDREQRIELYERIEAIAIPYQRHFETWFEENDIDWVCAVNMTLSDAVPVTTALYRAAEKRWEGGRAGGILFWDHDLLSSYAVHEKNERVYPLLPNEFTFVPQAVPWHIWAIVSDVLLPETLLYPTSLRPLVVPNLLPLLLKQDFSIHSSSLVSKFLSDLEVLDGVREGRAILLCPNRQFRVKGIEISIEVMAAIKDISIKRGLPVPYLFIFGDPEEDPEYAAELRILSHELGLTDDIRFLGGVPLCSEVNGTRAMLDEKDLLRLATVTNGGIIYTPNKADVESVGLGPALASIAGIPCLVSKFNALDQVYGDGLNVIRLDLSSRGGFEAAAKAFVEWMVASKLEPGSGSRSQRGTWSEMAQQNRDLMKKKFPRMPWKNLLLRLAAQGGVRPDLISEAERALGIVNEISPRM</sequence>
<protein>
    <recommendedName>
        <fullName evidence="3">Glycosyl transferase family 1 domain-containing protein</fullName>
    </recommendedName>
</protein>
<evidence type="ECO:0000313" key="2">
    <source>
        <dbReference type="Proteomes" id="UP000177625"/>
    </source>
</evidence>
<gene>
    <name evidence="1" type="ORF">RSE6_08895</name>
</gene>
<name>A0A1E1MGQ2_RHYSE</name>
<dbReference type="SUPFAM" id="SSF53756">
    <property type="entry name" value="UDP-Glycosyltransferase/glycogen phosphorylase"/>
    <property type="match status" value="1"/>
</dbReference>
<keyword evidence="2" id="KW-1185">Reference proteome</keyword>
<reference evidence="2" key="1">
    <citation type="submission" date="2016-03" db="EMBL/GenBank/DDBJ databases">
        <authorList>
            <person name="Guldener U."/>
        </authorList>
    </citation>
    <scope>NUCLEOTIDE SEQUENCE [LARGE SCALE GENOMIC DNA]</scope>
</reference>
<proteinExistence type="predicted"/>
<dbReference type="AlphaFoldDB" id="A0A1E1MGQ2"/>
<evidence type="ECO:0008006" key="3">
    <source>
        <dbReference type="Google" id="ProtNLM"/>
    </source>
</evidence>
<evidence type="ECO:0000313" key="1">
    <source>
        <dbReference type="EMBL" id="CZT48227.1"/>
    </source>
</evidence>
<dbReference type="Gene3D" id="3.40.50.2000">
    <property type="entry name" value="Glycogen Phosphorylase B"/>
    <property type="match status" value="1"/>
</dbReference>